<evidence type="ECO:0000313" key="2">
    <source>
        <dbReference type="Proteomes" id="UP000474175"/>
    </source>
</evidence>
<protein>
    <submittedName>
        <fullName evidence="1">Uncharacterized protein</fullName>
    </submittedName>
</protein>
<evidence type="ECO:0000313" key="1">
    <source>
        <dbReference type="EMBL" id="NDU97207.1"/>
    </source>
</evidence>
<dbReference type="Proteomes" id="UP000474175">
    <property type="component" value="Unassembled WGS sequence"/>
</dbReference>
<gene>
    <name evidence="1" type="ORF">GK108_20150</name>
</gene>
<name>A0A6L9LCB4_9BACT</name>
<comment type="caution">
    <text evidence="1">The sequence shown here is derived from an EMBL/GenBank/DDBJ whole genome shotgun (WGS) entry which is preliminary data.</text>
</comment>
<reference evidence="1 2" key="1">
    <citation type="submission" date="2020-02" db="EMBL/GenBank/DDBJ databases">
        <title>Draft genome sequence of two Spirosoma agri KCTC 52727 and Spirosoma terrae KCTC 52035.</title>
        <authorList>
            <person name="Rojas J."/>
            <person name="Ambika Manirajan B."/>
            <person name="Suarez C."/>
            <person name="Ratering S."/>
            <person name="Schnell S."/>
        </authorList>
    </citation>
    <scope>NUCLEOTIDE SEQUENCE [LARGE SCALE GENOMIC DNA]</scope>
    <source>
        <strain evidence="1 2">KCTC 52035</strain>
    </source>
</reference>
<sequence length="92" mass="10648">METVFDHNLTPDEIDELGVLDRWINVRHNLVFPEPYTEEGYRATITPGGALFDLGLLYLNRGDEAKAEVYWSQVPDKVAEFKRGMDYQVIEE</sequence>
<dbReference type="EMBL" id="JAAFZH010000010">
    <property type="protein sequence ID" value="NDU97207.1"/>
    <property type="molecule type" value="Genomic_DNA"/>
</dbReference>
<accession>A0A6L9LCB4</accession>
<proteinExistence type="predicted"/>
<dbReference type="RefSeq" id="WP_163952428.1">
    <property type="nucleotide sequence ID" value="NZ_JAAFZH010000010.1"/>
</dbReference>
<keyword evidence="2" id="KW-1185">Reference proteome</keyword>
<organism evidence="1 2">
    <name type="scientific">Spirosoma terrae</name>
    <dbReference type="NCBI Taxonomy" id="1968276"/>
    <lineage>
        <taxon>Bacteria</taxon>
        <taxon>Pseudomonadati</taxon>
        <taxon>Bacteroidota</taxon>
        <taxon>Cytophagia</taxon>
        <taxon>Cytophagales</taxon>
        <taxon>Cytophagaceae</taxon>
        <taxon>Spirosoma</taxon>
    </lineage>
</organism>
<dbReference type="AlphaFoldDB" id="A0A6L9LCB4"/>